<dbReference type="InterPro" id="IPR036757">
    <property type="entry name" value="TFR-like_dimer_dom_sf"/>
</dbReference>
<dbReference type="EMBL" id="GDJX01017599">
    <property type="protein sequence ID" value="JAT50337.1"/>
    <property type="molecule type" value="Transcribed_RNA"/>
</dbReference>
<keyword evidence="4" id="KW-0479">Metal-binding</keyword>
<dbReference type="FunFam" id="1.20.930.40:FF:000001">
    <property type="entry name" value="N-acetylated-alpha-linked acidic dipeptidase 2"/>
    <property type="match status" value="1"/>
</dbReference>
<dbReference type="GO" id="GO:0046872">
    <property type="term" value="F:metal ion binding"/>
    <property type="evidence" value="ECO:0007669"/>
    <property type="project" value="UniProtKB-KW"/>
</dbReference>
<dbReference type="InterPro" id="IPR007365">
    <property type="entry name" value="TFR-like_dimer_dom"/>
</dbReference>
<keyword evidence="8" id="KW-0325">Glycoprotein</keyword>
<name>A0A1D1Y6R1_9ARAE</name>
<sequence length="142" mass="16500">MNTKELEHMVLDMPISFTPLYRSIEELRKAAEGINYQKKALEASKQQRNPLKVRDLNDRLMMAERAFTSPEGLFERPWYKHLIYAPSKHNSYGSNSFPGIDDAIERARRLNTTESWHFVQHEVWRAARAVLQASLVLNGKIS</sequence>
<evidence type="ECO:0000256" key="2">
    <source>
        <dbReference type="ARBA" id="ARBA00005634"/>
    </source>
</evidence>
<dbReference type="PANTHER" id="PTHR10404">
    <property type="entry name" value="N-ACETYLATED-ALPHA-LINKED ACIDIC DIPEPTIDASE"/>
    <property type="match status" value="1"/>
</dbReference>
<gene>
    <name evidence="10" type="primary">Folh1_1</name>
    <name evidence="10" type="ORF">g.111036</name>
</gene>
<dbReference type="AlphaFoldDB" id="A0A1D1Y6R1"/>
<dbReference type="InterPro" id="IPR039373">
    <property type="entry name" value="Peptidase_M28B"/>
</dbReference>
<comment type="cofactor">
    <cofactor evidence="1">
        <name>Zn(2+)</name>
        <dbReference type="ChEBI" id="CHEBI:29105"/>
    </cofactor>
</comment>
<organism evidence="10">
    <name type="scientific">Anthurium amnicola</name>
    <dbReference type="NCBI Taxonomy" id="1678845"/>
    <lineage>
        <taxon>Eukaryota</taxon>
        <taxon>Viridiplantae</taxon>
        <taxon>Streptophyta</taxon>
        <taxon>Embryophyta</taxon>
        <taxon>Tracheophyta</taxon>
        <taxon>Spermatophyta</taxon>
        <taxon>Magnoliopsida</taxon>
        <taxon>Liliopsida</taxon>
        <taxon>Araceae</taxon>
        <taxon>Pothoideae</taxon>
        <taxon>Potheae</taxon>
        <taxon>Anthurium</taxon>
    </lineage>
</organism>
<keyword evidence="7" id="KW-0482">Metalloprotease</keyword>
<evidence type="ECO:0000313" key="10">
    <source>
        <dbReference type="EMBL" id="JAT50337.1"/>
    </source>
</evidence>
<proteinExistence type="inferred from homology"/>
<dbReference type="SUPFAM" id="SSF47672">
    <property type="entry name" value="Transferrin receptor-like dimerisation domain"/>
    <property type="match status" value="1"/>
</dbReference>
<feature type="domain" description="Transferrin receptor-like dimerisation" evidence="9">
    <location>
        <begin position="15"/>
        <end position="137"/>
    </location>
</feature>
<dbReference type="PANTHER" id="PTHR10404:SF46">
    <property type="entry name" value="VACUOLAR PROTEIN SORTING-ASSOCIATED PROTEIN 70"/>
    <property type="match status" value="1"/>
</dbReference>
<keyword evidence="6" id="KW-0862">Zinc</keyword>
<dbReference type="GO" id="GO:0004180">
    <property type="term" value="F:carboxypeptidase activity"/>
    <property type="evidence" value="ECO:0007669"/>
    <property type="project" value="UniProtKB-KW"/>
</dbReference>
<evidence type="ECO:0000256" key="6">
    <source>
        <dbReference type="ARBA" id="ARBA00022833"/>
    </source>
</evidence>
<reference evidence="10" key="1">
    <citation type="submission" date="2015-07" db="EMBL/GenBank/DDBJ databases">
        <title>Transcriptome Assembly of Anthurium amnicola.</title>
        <authorList>
            <person name="Suzuki J."/>
        </authorList>
    </citation>
    <scope>NUCLEOTIDE SEQUENCE</scope>
</reference>
<keyword evidence="5" id="KW-0378">Hydrolase</keyword>
<accession>A0A1D1Y6R1</accession>
<dbReference type="GO" id="GO:0006508">
    <property type="term" value="P:proteolysis"/>
    <property type="evidence" value="ECO:0007669"/>
    <property type="project" value="UniProtKB-KW"/>
</dbReference>
<evidence type="ECO:0000256" key="4">
    <source>
        <dbReference type="ARBA" id="ARBA00022723"/>
    </source>
</evidence>
<dbReference type="Gene3D" id="1.20.930.40">
    <property type="entry name" value="Transferrin receptor-like, dimerisation domain"/>
    <property type="match status" value="1"/>
</dbReference>
<dbReference type="Pfam" id="PF04253">
    <property type="entry name" value="TFR_dimer"/>
    <property type="match status" value="1"/>
</dbReference>
<evidence type="ECO:0000256" key="8">
    <source>
        <dbReference type="ARBA" id="ARBA00023180"/>
    </source>
</evidence>
<dbReference type="GO" id="GO:0008237">
    <property type="term" value="F:metallopeptidase activity"/>
    <property type="evidence" value="ECO:0007669"/>
    <property type="project" value="UniProtKB-KW"/>
</dbReference>
<evidence type="ECO:0000259" key="9">
    <source>
        <dbReference type="Pfam" id="PF04253"/>
    </source>
</evidence>
<evidence type="ECO:0000256" key="1">
    <source>
        <dbReference type="ARBA" id="ARBA00001947"/>
    </source>
</evidence>
<comment type="similarity">
    <text evidence="2">Belongs to the peptidase M28 family. M28B subfamily.</text>
</comment>
<keyword evidence="3" id="KW-0645">Protease</keyword>
<keyword evidence="10" id="KW-0121">Carboxypeptidase</keyword>
<evidence type="ECO:0000256" key="7">
    <source>
        <dbReference type="ARBA" id="ARBA00023049"/>
    </source>
</evidence>
<protein>
    <submittedName>
        <fullName evidence="10">Glutamate carboxypeptidase 2</fullName>
    </submittedName>
</protein>
<evidence type="ECO:0000256" key="5">
    <source>
        <dbReference type="ARBA" id="ARBA00022801"/>
    </source>
</evidence>
<evidence type="ECO:0000256" key="3">
    <source>
        <dbReference type="ARBA" id="ARBA00022670"/>
    </source>
</evidence>